<evidence type="ECO:0000313" key="12">
    <source>
        <dbReference type="Proteomes" id="UP000694580"/>
    </source>
</evidence>
<reference evidence="11" key="2">
    <citation type="submission" date="2025-08" db="UniProtKB">
        <authorList>
            <consortium name="Ensembl"/>
        </authorList>
    </citation>
    <scope>IDENTIFICATION</scope>
</reference>
<name>A0AAY4ANT8_9TELE</name>
<reference evidence="11" key="3">
    <citation type="submission" date="2025-09" db="UniProtKB">
        <authorList>
            <consortium name="Ensembl"/>
        </authorList>
    </citation>
    <scope>IDENTIFICATION</scope>
</reference>
<evidence type="ECO:0000256" key="4">
    <source>
        <dbReference type="ARBA" id="ARBA00022989"/>
    </source>
</evidence>
<dbReference type="GO" id="GO:0016020">
    <property type="term" value="C:membrane"/>
    <property type="evidence" value="ECO:0007669"/>
    <property type="project" value="UniProtKB-SubCell"/>
</dbReference>
<dbReference type="PANTHER" id="PTHR46608">
    <property type="entry name" value="T-CELL IMMUNOGLOBULIN AND MUCIN DOMAIN-CONTAINING PROTEIN 4"/>
    <property type="match status" value="1"/>
</dbReference>
<dbReference type="PANTHER" id="PTHR46608:SF3">
    <property type="entry name" value="T-CELL IMMUNOGLOBULIN AND MUCIN DOMAIN-CONTAINING PROTEIN 4"/>
    <property type="match status" value="1"/>
</dbReference>
<evidence type="ECO:0000256" key="7">
    <source>
        <dbReference type="ARBA" id="ARBA00023180"/>
    </source>
</evidence>
<dbReference type="PROSITE" id="PS50835">
    <property type="entry name" value="IG_LIKE"/>
    <property type="match status" value="1"/>
</dbReference>
<dbReference type="GO" id="GO:0001786">
    <property type="term" value="F:phosphatidylserine binding"/>
    <property type="evidence" value="ECO:0007669"/>
    <property type="project" value="TreeGrafter"/>
</dbReference>
<dbReference type="InterPro" id="IPR003599">
    <property type="entry name" value="Ig_sub"/>
</dbReference>
<dbReference type="Pfam" id="PF07686">
    <property type="entry name" value="V-set"/>
    <property type="match status" value="1"/>
</dbReference>
<evidence type="ECO:0000313" key="11">
    <source>
        <dbReference type="Ensembl" id="ENSDCDP00010009950.1"/>
    </source>
</evidence>
<dbReference type="InterPro" id="IPR007110">
    <property type="entry name" value="Ig-like_dom"/>
</dbReference>
<dbReference type="Proteomes" id="UP000694580">
    <property type="component" value="Chromosome 6"/>
</dbReference>
<organism evidence="11 12">
    <name type="scientific">Denticeps clupeoides</name>
    <name type="common">denticle herring</name>
    <dbReference type="NCBI Taxonomy" id="299321"/>
    <lineage>
        <taxon>Eukaryota</taxon>
        <taxon>Metazoa</taxon>
        <taxon>Chordata</taxon>
        <taxon>Craniata</taxon>
        <taxon>Vertebrata</taxon>
        <taxon>Euteleostomi</taxon>
        <taxon>Actinopterygii</taxon>
        <taxon>Neopterygii</taxon>
        <taxon>Teleostei</taxon>
        <taxon>Clupei</taxon>
        <taxon>Clupeiformes</taxon>
        <taxon>Denticipitoidei</taxon>
        <taxon>Denticipitidae</taxon>
        <taxon>Denticeps</taxon>
    </lineage>
</organism>
<evidence type="ECO:0000256" key="2">
    <source>
        <dbReference type="ARBA" id="ARBA00022692"/>
    </source>
</evidence>
<dbReference type="SUPFAM" id="SSF48726">
    <property type="entry name" value="Immunoglobulin"/>
    <property type="match status" value="1"/>
</dbReference>
<keyword evidence="2" id="KW-0812">Transmembrane</keyword>
<dbReference type="SMART" id="SM00409">
    <property type="entry name" value="IG"/>
    <property type="match status" value="1"/>
</dbReference>
<dbReference type="InterPro" id="IPR036179">
    <property type="entry name" value="Ig-like_dom_sf"/>
</dbReference>
<evidence type="ECO:0000256" key="3">
    <source>
        <dbReference type="ARBA" id="ARBA00022729"/>
    </source>
</evidence>
<dbReference type="Gene3D" id="2.60.40.10">
    <property type="entry name" value="Immunoglobulins"/>
    <property type="match status" value="1"/>
</dbReference>
<dbReference type="InterPro" id="IPR013783">
    <property type="entry name" value="Ig-like_fold"/>
</dbReference>
<keyword evidence="7" id="KW-0325">Glycoprotein</keyword>
<evidence type="ECO:0000259" key="10">
    <source>
        <dbReference type="PROSITE" id="PS50835"/>
    </source>
</evidence>
<keyword evidence="6" id="KW-1015">Disulfide bond</keyword>
<dbReference type="FunFam" id="2.60.40.10:FF:000774">
    <property type="entry name" value="Hepatitis A virus cellular receptor 1"/>
    <property type="match status" value="1"/>
</dbReference>
<protein>
    <recommendedName>
        <fullName evidence="10">Ig-like domain-containing protein</fullName>
    </recommendedName>
</protein>
<evidence type="ECO:0000256" key="5">
    <source>
        <dbReference type="ARBA" id="ARBA00023136"/>
    </source>
</evidence>
<reference evidence="11 12" key="1">
    <citation type="submission" date="2020-06" db="EMBL/GenBank/DDBJ databases">
        <authorList>
            <consortium name="Wellcome Sanger Institute Data Sharing"/>
        </authorList>
    </citation>
    <scope>NUCLEOTIDE SEQUENCE [LARGE SCALE GENOMIC DNA]</scope>
</reference>
<feature type="domain" description="Ig-like" evidence="10">
    <location>
        <begin position="9"/>
        <end position="108"/>
    </location>
</feature>
<dbReference type="GO" id="GO:0060097">
    <property type="term" value="P:cytoskeletal rearrangement involved in phagocytosis, engulfment"/>
    <property type="evidence" value="ECO:0007669"/>
    <property type="project" value="TreeGrafter"/>
</dbReference>
<accession>A0AAY4ANT8</accession>
<dbReference type="GO" id="GO:0043277">
    <property type="term" value="P:apoptotic cell clearance"/>
    <property type="evidence" value="ECO:0007669"/>
    <property type="project" value="TreeGrafter"/>
</dbReference>
<keyword evidence="8" id="KW-0393">Immunoglobulin domain</keyword>
<keyword evidence="5" id="KW-0472">Membrane</keyword>
<dbReference type="InterPro" id="IPR013106">
    <property type="entry name" value="Ig_V-set"/>
</dbReference>
<evidence type="ECO:0000256" key="6">
    <source>
        <dbReference type="ARBA" id="ARBA00023157"/>
    </source>
</evidence>
<proteinExistence type="inferred from homology"/>
<comment type="subcellular location">
    <subcellularLocation>
        <location evidence="1">Membrane</location>
        <topology evidence="1">Single-pass type I membrane protein</topology>
    </subcellularLocation>
</comment>
<comment type="similarity">
    <text evidence="9">Belongs to the immunoglobulin superfamily. TIM family.</text>
</comment>
<evidence type="ECO:0000256" key="9">
    <source>
        <dbReference type="ARBA" id="ARBA00038203"/>
    </source>
</evidence>
<evidence type="ECO:0000256" key="8">
    <source>
        <dbReference type="ARBA" id="ARBA00023319"/>
    </source>
</evidence>
<dbReference type="Ensembl" id="ENSDCDT00010010444.1">
    <property type="protein sequence ID" value="ENSDCDP00010009950.1"/>
    <property type="gene ID" value="ENSDCDG00010004418.1"/>
</dbReference>
<gene>
    <name evidence="11" type="primary">HAVCR2</name>
</gene>
<keyword evidence="4" id="KW-1133">Transmembrane helix</keyword>
<keyword evidence="12" id="KW-1185">Reference proteome</keyword>
<evidence type="ECO:0000256" key="1">
    <source>
        <dbReference type="ARBA" id="ARBA00004479"/>
    </source>
</evidence>
<keyword evidence="3" id="KW-0732">Signal</keyword>
<sequence>RSYLHCWCPVSITNCCSVQTIVGVAGRPVTLPCFYDVGTHGVLPFCWGREEVTLLGCENTIVSADGTVVNFKLSRRYWLLSRLHSGNVSLTINNVQERDAGFYKCRVEIPGLFNDQVETVHLIVIKGDANPTFEMTSKSEPSNVTTSSSTQGLLINPYDKSFSMKCKYVNVFNLNSVTF</sequence>
<dbReference type="AlphaFoldDB" id="A0AAY4ANT8"/>
<dbReference type="GeneTree" id="ENSGT00940000163509"/>